<protein>
    <submittedName>
        <fullName evidence="1">Uncharacterized protein</fullName>
    </submittedName>
</protein>
<proteinExistence type="predicted"/>
<sequence length="126" mass="13861">MRETRLGGIGDDVEEALRSYESALQADSAGRHAHPDERPSHLEELRIQVIARAEALPSICWPRPRCEHCQGQREVSAVQVLTEAGQAPEFVTRKRLCPQCRGTGLTIAPGLQLPYEPPESASEVGH</sequence>
<gene>
    <name evidence="1" type="ORF">E1181_00925</name>
</gene>
<keyword evidence="2" id="KW-1185">Reference proteome</keyword>
<name>A0A4R4VYS2_9PSEU</name>
<reference evidence="1 2" key="1">
    <citation type="submission" date="2019-03" db="EMBL/GenBank/DDBJ databases">
        <title>Draft genome sequences of novel Actinobacteria.</title>
        <authorList>
            <person name="Sahin N."/>
            <person name="Ay H."/>
            <person name="Saygin H."/>
        </authorList>
    </citation>
    <scope>NUCLEOTIDE SEQUENCE [LARGE SCALE GENOMIC DNA]</scope>
    <source>
        <strain evidence="1 2">16K309</strain>
    </source>
</reference>
<dbReference type="EMBL" id="SMKS01000001">
    <property type="protein sequence ID" value="TDD10621.1"/>
    <property type="molecule type" value="Genomic_DNA"/>
</dbReference>
<dbReference type="Proteomes" id="UP000295674">
    <property type="component" value="Unassembled WGS sequence"/>
</dbReference>
<evidence type="ECO:0000313" key="1">
    <source>
        <dbReference type="EMBL" id="TDD10621.1"/>
    </source>
</evidence>
<dbReference type="OrthoDB" id="3691553at2"/>
<evidence type="ECO:0000313" key="2">
    <source>
        <dbReference type="Proteomes" id="UP000295674"/>
    </source>
</evidence>
<accession>A0A4R4VYS2</accession>
<dbReference type="AlphaFoldDB" id="A0A4R4VYS2"/>
<organism evidence="1 2">
    <name type="scientific">Saccharopolyspora terrae</name>
    <dbReference type="NCBI Taxonomy" id="2530384"/>
    <lineage>
        <taxon>Bacteria</taxon>
        <taxon>Bacillati</taxon>
        <taxon>Actinomycetota</taxon>
        <taxon>Actinomycetes</taxon>
        <taxon>Pseudonocardiales</taxon>
        <taxon>Pseudonocardiaceae</taxon>
        <taxon>Saccharopolyspora</taxon>
    </lineage>
</organism>
<comment type="caution">
    <text evidence="1">The sequence shown here is derived from an EMBL/GenBank/DDBJ whole genome shotgun (WGS) entry which is preliminary data.</text>
</comment>